<reference evidence="3" key="1">
    <citation type="journal article" date="2013" name="Nat. Genet.">
        <title>The draft genomes of soft-shell turtle and green sea turtle yield insights into the development and evolution of the turtle-specific body plan.</title>
        <authorList>
            <person name="Wang Z."/>
            <person name="Pascual-Anaya J."/>
            <person name="Zadissa A."/>
            <person name="Li W."/>
            <person name="Niimura Y."/>
            <person name="Huang Z."/>
            <person name="Li C."/>
            <person name="White S."/>
            <person name="Xiong Z."/>
            <person name="Fang D."/>
            <person name="Wang B."/>
            <person name="Ming Y."/>
            <person name="Chen Y."/>
            <person name="Zheng Y."/>
            <person name="Kuraku S."/>
            <person name="Pignatelli M."/>
            <person name="Herrero J."/>
            <person name="Beal K."/>
            <person name="Nozawa M."/>
            <person name="Li Q."/>
            <person name="Wang J."/>
            <person name="Zhang H."/>
            <person name="Yu L."/>
            <person name="Shigenobu S."/>
            <person name="Wang J."/>
            <person name="Liu J."/>
            <person name="Flicek P."/>
            <person name="Searle S."/>
            <person name="Wang J."/>
            <person name="Kuratani S."/>
            <person name="Yin Y."/>
            <person name="Aken B."/>
            <person name="Zhang G."/>
            <person name="Irie N."/>
        </authorList>
    </citation>
    <scope>NUCLEOTIDE SEQUENCE [LARGE SCALE GENOMIC DNA]</scope>
</reference>
<feature type="region of interest" description="Disordered" evidence="1">
    <location>
        <begin position="1"/>
        <end position="27"/>
    </location>
</feature>
<feature type="compositionally biased region" description="Basic and acidic residues" evidence="1">
    <location>
        <begin position="67"/>
        <end position="83"/>
    </location>
</feature>
<protein>
    <submittedName>
        <fullName evidence="2">Uncharacterized protein</fullName>
    </submittedName>
</protein>
<evidence type="ECO:0000256" key="1">
    <source>
        <dbReference type="SAM" id="MobiDB-lite"/>
    </source>
</evidence>
<name>M7C8P2_CHEMY</name>
<dbReference type="Proteomes" id="UP000031443">
    <property type="component" value="Unassembled WGS sequence"/>
</dbReference>
<feature type="region of interest" description="Disordered" evidence="1">
    <location>
        <begin position="371"/>
        <end position="390"/>
    </location>
</feature>
<organism evidence="2 3">
    <name type="scientific">Chelonia mydas</name>
    <name type="common">Green sea-turtle</name>
    <name type="synonym">Chelonia agassizi</name>
    <dbReference type="NCBI Taxonomy" id="8469"/>
    <lineage>
        <taxon>Eukaryota</taxon>
        <taxon>Metazoa</taxon>
        <taxon>Chordata</taxon>
        <taxon>Craniata</taxon>
        <taxon>Vertebrata</taxon>
        <taxon>Euteleostomi</taxon>
        <taxon>Archelosauria</taxon>
        <taxon>Testudinata</taxon>
        <taxon>Testudines</taxon>
        <taxon>Cryptodira</taxon>
        <taxon>Durocryptodira</taxon>
        <taxon>Americhelydia</taxon>
        <taxon>Chelonioidea</taxon>
        <taxon>Cheloniidae</taxon>
        <taxon>Chelonia</taxon>
    </lineage>
</organism>
<dbReference type="EMBL" id="KB500846">
    <property type="protein sequence ID" value="EMP40973.1"/>
    <property type="molecule type" value="Genomic_DNA"/>
</dbReference>
<dbReference type="AlphaFoldDB" id="M7C8P2"/>
<accession>M7C8P2</accession>
<gene>
    <name evidence="2" type="ORF">UY3_01790</name>
</gene>
<evidence type="ECO:0000313" key="2">
    <source>
        <dbReference type="EMBL" id="EMP40973.1"/>
    </source>
</evidence>
<sequence length="390" mass="42583">MPLAAAPLPAPSASTSTPTSALMPSGAPISALIPPAAPTAMPTALAWVSSVPAQRGTAPSGLATARDPQDSRDPLGVDGREQPRFMGVSSSSSPDEVLEGTAIAPALEDNRVLQQLLQRVAQFLGIQAEVVQDVDPMGDVLAPSRPAHIALPLIKTISDTTKTLWQTLSSLLPTAKHNAWRYFVPCRGYEHLYSHPPPDSLVMDAANQRERQGYQGPSPKNREVKRLDLFGRKVYSTSRLQLHISNQQAIVSRYWYNTCGAMAKFAELLPQDSHAEFSAFVNEGKLISQASLQAALDGADAATRVMATGVAMRRGAWLQVFDLPYKVQQTIQIQDLPFEGVTLFSEKTDKRLHSLKDSRATLKSLGLHTPATQWKHFRPQPPPRFFQQQN</sequence>
<keyword evidence="3" id="KW-1185">Reference proteome</keyword>
<feature type="region of interest" description="Disordered" evidence="1">
    <location>
        <begin position="56"/>
        <end position="96"/>
    </location>
</feature>
<evidence type="ECO:0000313" key="3">
    <source>
        <dbReference type="Proteomes" id="UP000031443"/>
    </source>
</evidence>
<dbReference type="Gene3D" id="1.10.287.3160">
    <property type="match status" value="1"/>
</dbReference>
<proteinExistence type="predicted"/>